<reference evidence="2 3" key="1">
    <citation type="submission" date="2024-03" db="EMBL/GenBank/DDBJ databases">
        <title>The Acrasis kona genome and developmental transcriptomes reveal deep origins of eukaryotic multicellular pathways.</title>
        <authorList>
            <person name="Sheikh S."/>
            <person name="Fu C.-J."/>
            <person name="Brown M.W."/>
            <person name="Baldauf S.L."/>
        </authorList>
    </citation>
    <scope>NUCLEOTIDE SEQUENCE [LARGE SCALE GENOMIC DNA]</scope>
    <source>
        <strain evidence="2 3">ATCC MYA-3509</strain>
    </source>
</reference>
<proteinExistence type="predicted"/>
<feature type="region of interest" description="Disordered" evidence="1">
    <location>
        <begin position="1"/>
        <end position="24"/>
    </location>
</feature>
<dbReference type="AlphaFoldDB" id="A0AAW2YNM7"/>
<protein>
    <submittedName>
        <fullName evidence="2">Chromosome partition protein Smc</fullName>
    </submittedName>
</protein>
<sequence>MGLHGANRHMGKEHFNGPKSQDPLERHSRCCTCHNSCSGGQKRTLYKIGSATGFNVGETVVVDSGTRGCQPHTGLIAVAGIYGKFAYYGDSGALVYEKIGGEFYVFGVVTSGNEQFTYVTPFANNIPHLHTTL</sequence>
<keyword evidence="3" id="KW-1185">Reference proteome</keyword>
<accession>A0AAW2YNM7</accession>
<gene>
    <name evidence="2" type="ORF">AKO1_010343</name>
</gene>
<evidence type="ECO:0000256" key="1">
    <source>
        <dbReference type="SAM" id="MobiDB-lite"/>
    </source>
</evidence>
<evidence type="ECO:0000313" key="3">
    <source>
        <dbReference type="Proteomes" id="UP001431209"/>
    </source>
</evidence>
<name>A0AAW2YNM7_9EUKA</name>
<organism evidence="2 3">
    <name type="scientific">Acrasis kona</name>
    <dbReference type="NCBI Taxonomy" id="1008807"/>
    <lineage>
        <taxon>Eukaryota</taxon>
        <taxon>Discoba</taxon>
        <taxon>Heterolobosea</taxon>
        <taxon>Tetramitia</taxon>
        <taxon>Eutetramitia</taxon>
        <taxon>Acrasidae</taxon>
        <taxon>Acrasis</taxon>
    </lineage>
</organism>
<feature type="compositionally biased region" description="Basic and acidic residues" evidence="1">
    <location>
        <begin position="10"/>
        <end position="24"/>
    </location>
</feature>
<evidence type="ECO:0000313" key="2">
    <source>
        <dbReference type="EMBL" id="KAL0479096.1"/>
    </source>
</evidence>
<dbReference type="EMBL" id="JAOPGA020000498">
    <property type="protein sequence ID" value="KAL0479096.1"/>
    <property type="molecule type" value="Genomic_DNA"/>
</dbReference>
<dbReference type="Proteomes" id="UP001431209">
    <property type="component" value="Unassembled WGS sequence"/>
</dbReference>
<comment type="caution">
    <text evidence="2">The sequence shown here is derived from an EMBL/GenBank/DDBJ whole genome shotgun (WGS) entry which is preliminary data.</text>
</comment>